<dbReference type="InterPro" id="IPR036397">
    <property type="entry name" value="RNaseH_sf"/>
</dbReference>
<evidence type="ECO:0000256" key="7">
    <source>
        <dbReference type="ARBA" id="ARBA00017721"/>
    </source>
</evidence>
<reference evidence="15 16" key="1">
    <citation type="journal article" date="2015" name="Genome Announc.">
        <title>Expanding the biotechnology potential of lactobacilli through comparative genomics of 213 strains and associated genera.</title>
        <authorList>
            <person name="Sun Z."/>
            <person name="Harris H.M."/>
            <person name="McCann A."/>
            <person name="Guo C."/>
            <person name="Argimon S."/>
            <person name="Zhang W."/>
            <person name="Yang X."/>
            <person name="Jeffery I.B."/>
            <person name="Cooney J.C."/>
            <person name="Kagawa T.F."/>
            <person name="Liu W."/>
            <person name="Song Y."/>
            <person name="Salvetti E."/>
            <person name="Wrobel A."/>
            <person name="Rasinkangas P."/>
            <person name="Parkhill J."/>
            <person name="Rea M.C."/>
            <person name="O'Sullivan O."/>
            <person name="Ritari J."/>
            <person name="Douillard F.P."/>
            <person name="Paul Ross R."/>
            <person name="Yang R."/>
            <person name="Briner A.E."/>
            <person name="Felis G.E."/>
            <person name="de Vos W.M."/>
            <person name="Barrangou R."/>
            <person name="Klaenhammer T.R."/>
            <person name="Caufield P.W."/>
            <person name="Cui Y."/>
            <person name="Zhang H."/>
            <person name="O'Toole P.W."/>
        </authorList>
    </citation>
    <scope>NUCLEOTIDE SEQUENCE [LARGE SCALE GENOMIC DNA]</scope>
    <source>
        <strain evidence="15 16">DSM 5707</strain>
    </source>
</reference>
<dbReference type="CDD" id="cd09278">
    <property type="entry name" value="RNase_HI_prokaryote_like"/>
    <property type="match status" value="1"/>
</dbReference>
<dbReference type="SUPFAM" id="SSF55658">
    <property type="entry name" value="L9 N-domain-like"/>
    <property type="match status" value="1"/>
</dbReference>
<dbReference type="EMBL" id="AZGK01000008">
    <property type="protein sequence ID" value="KRM46238.1"/>
    <property type="molecule type" value="Genomic_DNA"/>
</dbReference>
<evidence type="ECO:0000256" key="4">
    <source>
        <dbReference type="ARBA" id="ARBA00005300"/>
    </source>
</evidence>
<dbReference type="AlphaFoldDB" id="A0A0R1YUH7"/>
<organism evidence="15 16">
    <name type="scientific">Lentilactobacillus parabuchneri DSM 5707 = NBRC 107865</name>
    <dbReference type="NCBI Taxonomy" id="1423784"/>
    <lineage>
        <taxon>Bacteria</taxon>
        <taxon>Bacillati</taxon>
        <taxon>Bacillota</taxon>
        <taxon>Bacilli</taxon>
        <taxon>Lactobacillales</taxon>
        <taxon>Lactobacillaceae</taxon>
        <taxon>Lentilactobacillus</taxon>
    </lineage>
</organism>
<dbReference type="Pfam" id="PF00075">
    <property type="entry name" value="RNase_H"/>
    <property type="match status" value="1"/>
</dbReference>
<feature type="domain" description="RNase H type-1" evidence="14">
    <location>
        <begin position="78"/>
        <end position="235"/>
    </location>
</feature>
<evidence type="ECO:0000259" key="14">
    <source>
        <dbReference type="PROSITE" id="PS50879"/>
    </source>
</evidence>
<evidence type="ECO:0000256" key="8">
    <source>
        <dbReference type="ARBA" id="ARBA00022722"/>
    </source>
</evidence>
<dbReference type="Gene3D" id="3.30.420.10">
    <property type="entry name" value="Ribonuclease H-like superfamily/Ribonuclease H"/>
    <property type="match status" value="1"/>
</dbReference>
<keyword evidence="9" id="KW-0479">Metal-binding</keyword>
<dbReference type="PANTHER" id="PTHR10642">
    <property type="entry name" value="RIBONUCLEASE H1"/>
    <property type="match status" value="1"/>
</dbReference>
<dbReference type="PANTHER" id="PTHR10642:SF26">
    <property type="entry name" value="RIBONUCLEASE H1"/>
    <property type="match status" value="1"/>
</dbReference>
<dbReference type="RefSeq" id="WP_057910679.1">
    <property type="nucleotide sequence ID" value="NZ_AZGK01000008.1"/>
</dbReference>
<dbReference type="FunFam" id="3.40.970.10:FF:000002">
    <property type="entry name" value="Ribonuclease H"/>
    <property type="match status" value="1"/>
</dbReference>
<keyword evidence="10" id="KW-0255">Endonuclease</keyword>
<gene>
    <name evidence="15" type="ORF">FC51_GL002277</name>
</gene>
<dbReference type="InterPro" id="IPR037056">
    <property type="entry name" value="RNase_H1_N_sf"/>
</dbReference>
<dbReference type="InterPro" id="IPR022892">
    <property type="entry name" value="RNaseHI"/>
</dbReference>
<dbReference type="GO" id="GO:0046872">
    <property type="term" value="F:metal ion binding"/>
    <property type="evidence" value="ECO:0007669"/>
    <property type="project" value="UniProtKB-KW"/>
</dbReference>
<evidence type="ECO:0000256" key="5">
    <source>
        <dbReference type="ARBA" id="ARBA00011245"/>
    </source>
</evidence>
<proteinExistence type="inferred from homology"/>
<comment type="similarity">
    <text evidence="4">Belongs to the RNase H family.</text>
</comment>
<dbReference type="Gene3D" id="3.40.970.10">
    <property type="entry name" value="Ribonuclease H1, N-terminal domain"/>
    <property type="match status" value="1"/>
</dbReference>
<dbReference type="GeneID" id="69803131"/>
<keyword evidence="12" id="KW-0460">Magnesium</keyword>
<evidence type="ECO:0000256" key="2">
    <source>
        <dbReference type="ARBA" id="ARBA00001946"/>
    </source>
</evidence>
<dbReference type="InterPro" id="IPR012337">
    <property type="entry name" value="RNaseH-like_sf"/>
</dbReference>
<comment type="subunit">
    <text evidence="5">Monomer.</text>
</comment>
<dbReference type="InterPro" id="IPR011320">
    <property type="entry name" value="RNase_H1_N"/>
</dbReference>
<feature type="compositionally biased region" description="Basic and acidic residues" evidence="13">
    <location>
        <begin position="260"/>
        <end position="273"/>
    </location>
</feature>
<dbReference type="InterPro" id="IPR002156">
    <property type="entry name" value="RNaseH_domain"/>
</dbReference>
<keyword evidence="11" id="KW-0378">Hydrolase</keyword>
<accession>A0A0R1YUH7</accession>
<dbReference type="Pfam" id="PF01693">
    <property type="entry name" value="Cauli_VI"/>
    <property type="match status" value="1"/>
</dbReference>
<evidence type="ECO:0000256" key="13">
    <source>
        <dbReference type="SAM" id="MobiDB-lite"/>
    </source>
</evidence>
<evidence type="ECO:0000256" key="12">
    <source>
        <dbReference type="ARBA" id="ARBA00022842"/>
    </source>
</evidence>
<comment type="cofactor">
    <cofactor evidence="2">
        <name>Mg(2+)</name>
        <dbReference type="ChEBI" id="CHEBI:18420"/>
    </cofactor>
</comment>
<dbReference type="InterPro" id="IPR009027">
    <property type="entry name" value="Ribosomal_bL9/RNase_H1_N"/>
</dbReference>
<feature type="region of interest" description="Disordered" evidence="13">
    <location>
        <begin position="53"/>
        <end position="98"/>
    </location>
</feature>
<evidence type="ECO:0000256" key="11">
    <source>
        <dbReference type="ARBA" id="ARBA00022801"/>
    </source>
</evidence>
<evidence type="ECO:0000313" key="16">
    <source>
        <dbReference type="Proteomes" id="UP000051957"/>
    </source>
</evidence>
<dbReference type="SUPFAM" id="SSF53098">
    <property type="entry name" value="Ribonuclease H-like"/>
    <property type="match status" value="1"/>
</dbReference>
<feature type="compositionally biased region" description="Basic residues" evidence="13">
    <location>
        <begin position="59"/>
        <end position="72"/>
    </location>
</feature>
<dbReference type="GO" id="GO:0004523">
    <property type="term" value="F:RNA-DNA hybrid ribonuclease activity"/>
    <property type="evidence" value="ECO:0007669"/>
    <property type="project" value="UniProtKB-EC"/>
</dbReference>
<protein>
    <recommendedName>
        <fullName evidence="7">Ribonuclease H</fullName>
        <ecNumber evidence="6">3.1.26.4</ecNumber>
    </recommendedName>
</protein>
<evidence type="ECO:0000256" key="9">
    <source>
        <dbReference type="ARBA" id="ARBA00022723"/>
    </source>
</evidence>
<feature type="region of interest" description="Disordered" evidence="13">
    <location>
        <begin position="258"/>
        <end position="285"/>
    </location>
</feature>
<evidence type="ECO:0000313" key="15">
    <source>
        <dbReference type="EMBL" id="KRM46238.1"/>
    </source>
</evidence>
<evidence type="ECO:0000256" key="10">
    <source>
        <dbReference type="ARBA" id="ARBA00022759"/>
    </source>
</evidence>
<evidence type="ECO:0000256" key="1">
    <source>
        <dbReference type="ARBA" id="ARBA00000077"/>
    </source>
</evidence>
<dbReference type="PROSITE" id="PS50879">
    <property type="entry name" value="RNASE_H_1"/>
    <property type="match status" value="1"/>
</dbReference>
<comment type="caution">
    <text evidence="15">The sequence shown here is derived from an EMBL/GenBank/DDBJ whole genome shotgun (WGS) entry which is preliminary data.</text>
</comment>
<dbReference type="GO" id="GO:0003676">
    <property type="term" value="F:nucleic acid binding"/>
    <property type="evidence" value="ECO:0007669"/>
    <property type="project" value="InterPro"/>
</dbReference>
<dbReference type="GO" id="GO:0043137">
    <property type="term" value="P:DNA replication, removal of RNA primer"/>
    <property type="evidence" value="ECO:0007669"/>
    <property type="project" value="TreeGrafter"/>
</dbReference>
<sequence length="302" mass="34112">MKFYAVKKGKKTGIFTTWDETEKLVKGYSGAQYKSFKTREEAVDYLGGEVGHGTDQKLTRKRATKKRPAKKPTKPDSFSGETIVYTDGGSRNHGNVRGGHIKASDKAAWAFLVQTKDGQFAKSDGEFGATNNRMEIMAFLEALKYLAHNHLQNSRIDVVMDSRYVLDAIQKGWLKGWRNRGWTKSDGSKLQNKELWQAVDQQLREFQLIQYHWTKGHAADAGNVFVDELLNKTMDKMGTSQAQTPQLVEKLPPIQQLVKQQKEPKKADHKIDLPKPGPKTAASVRDIENSLKQLGLFDEDDD</sequence>
<dbReference type="PATRIC" id="fig|1423784.4.peg.2320"/>
<comment type="function">
    <text evidence="3">Endonuclease that specifically degrades the RNA of RNA-DNA hybrids.</text>
</comment>
<evidence type="ECO:0000256" key="6">
    <source>
        <dbReference type="ARBA" id="ARBA00012180"/>
    </source>
</evidence>
<evidence type="ECO:0000256" key="3">
    <source>
        <dbReference type="ARBA" id="ARBA00004065"/>
    </source>
</evidence>
<keyword evidence="8" id="KW-0540">Nuclease</keyword>
<dbReference type="EC" id="3.1.26.4" evidence="6"/>
<comment type="catalytic activity">
    <reaction evidence="1">
        <text>Endonucleolytic cleavage to 5'-phosphomonoester.</text>
        <dbReference type="EC" id="3.1.26.4"/>
    </reaction>
</comment>
<name>A0A0R1YUH7_9LACO</name>
<dbReference type="Proteomes" id="UP000051957">
    <property type="component" value="Unassembled WGS sequence"/>
</dbReference>
<dbReference type="InterPro" id="IPR050092">
    <property type="entry name" value="RNase_H"/>
</dbReference>